<protein>
    <submittedName>
        <fullName evidence="7">High-affinity branched-chain amino acid transport ATP-binding protein LivF</fullName>
    </submittedName>
</protein>
<keyword evidence="2" id="KW-0813">Transport</keyword>
<dbReference type="InterPro" id="IPR052156">
    <property type="entry name" value="BCAA_Transport_ATP-bd_LivF"/>
</dbReference>
<dbReference type="PANTHER" id="PTHR43820">
    <property type="entry name" value="HIGH-AFFINITY BRANCHED-CHAIN AMINO ACID TRANSPORT ATP-BINDING PROTEIN LIVF"/>
    <property type="match status" value="1"/>
</dbReference>
<dbReference type="PANTHER" id="PTHR43820:SF5">
    <property type="entry name" value="HIGH-AFFINITY BRANCHED-CHAIN AMINO ACID TRANSPORT ATP-BINDING PROTEIN"/>
    <property type="match status" value="1"/>
</dbReference>
<evidence type="ECO:0000256" key="1">
    <source>
        <dbReference type="ARBA" id="ARBA00005417"/>
    </source>
</evidence>
<evidence type="ECO:0000256" key="3">
    <source>
        <dbReference type="ARBA" id="ARBA00022741"/>
    </source>
</evidence>
<dbReference type="Gene3D" id="3.40.50.300">
    <property type="entry name" value="P-loop containing nucleotide triphosphate hydrolases"/>
    <property type="match status" value="1"/>
</dbReference>
<accession>A0ABQ4S132</accession>
<gene>
    <name evidence="7" type="primary">livF_3</name>
    <name evidence="7" type="ORF">OCOJLMKI_3561</name>
</gene>
<reference evidence="7" key="2">
    <citation type="submission" date="2021-08" db="EMBL/GenBank/DDBJ databases">
        <authorList>
            <person name="Tani A."/>
            <person name="Ola A."/>
            <person name="Ogura Y."/>
            <person name="Katsura K."/>
            <person name="Hayashi T."/>
        </authorList>
    </citation>
    <scope>NUCLEOTIDE SEQUENCE</scope>
    <source>
        <strain evidence="7">DSM 19015</strain>
    </source>
</reference>
<name>A0ABQ4S132_9HYPH</name>
<dbReference type="EMBL" id="BPQP01000059">
    <property type="protein sequence ID" value="GJD96340.1"/>
    <property type="molecule type" value="Genomic_DNA"/>
</dbReference>
<evidence type="ECO:0000256" key="2">
    <source>
        <dbReference type="ARBA" id="ARBA00022448"/>
    </source>
</evidence>
<evidence type="ECO:0000256" key="4">
    <source>
        <dbReference type="ARBA" id="ARBA00022840"/>
    </source>
</evidence>
<feature type="domain" description="ABC transporter" evidence="6">
    <location>
        <begin position="9"/>
        <end position="238"/>
    </location>
</feature>
<dbReference type="PROSITE" id="PS50893">
    <property type="entry name" value="ABC_TRANSPORTER_2"/>
    <property type="match status" value="1"/>
</dbReference>
<dbReference type="Pfam" id="PF00005">
    <property type="entry name" value="ABC_tran"/>
    <property type="match status" value="1"/>
</dbReference>
<dbReference type="Proteomes" id="UP001055125">
    <property type="component" value="Unassembled WGS sequence"/>
</dbReference>
<dbReference type="SMART" id="SM00382">
    <property type="entry name" value="AAA"/>
    <property type="match status" value="1"/>
</dbReference>
<keyword evidence="5" id="KW-0029">Amino-acid transport</keyword>
<dbReference type="NCBIfam" id="TIGR03410">
    <property type="entry name" value="urea_trans_UrtE"/>
    <property type="match status" value="1"/>
</dbReference>
<reference evidence="7" key="1">
    <citation type="journal article" date="2021" name="Front. Microbiol.">
        <title>Comprehensive Comparative Genomics and Phenotyping of Methylobacterium Species.</title>
        <authorList>
            <person name="Alessa O."/>
            <person name="Ogura Y."/>
            <person name="Fujitani Y."/>
            <person name="Takami H."/>
            <person name="Hayashi T."/>
            <person name="Sahin N."/>
            <person name="Tani A."/>
        </authorList>
    </citation>
    <scope>NUCLEOTIDE SEQUENCE</scope>
    <source>
        <strain evidence="7">DSM 19015</strain>
    </source>
</reference>
<organism evidence="7 8">
    <name type="scientific">Methylobacterium iners</name>
    <dbReference type="NCBI Taxonomy" id="418707"/>
    <lineage>
        <taxon>Bacteria</taxon>
        <taxon>Pseudomonadati</taxon>
        <taxon>Pseudomonadota</taxon>
        <taxon>Alphaproteobacteria</taxon>
        <taxon>Hyphomicrobiales</taxon>
        <taxon>Methylobacteriaceae</taxon>
        <taxon>Methylobacterium</taxon>
    </lineage>
</organism>
<keyword evidence="3" id="KW-0547">Nucleotide-binding</keyword>
<dbReference type="GO" id="GO:0005524">
    <property type="term" value="F:ATP binding"/>
    <property type="evidence" value="ECO:0007669"/>
    <property type="project" value="UniProtKB-KW"/>
</dbReference>
<sequence length="245" mass="26078">MTSQSPLGLTIAGLDQHYGSAQVLRGIDLTLAPGACLAVLGRNGAGKTTLLRCVAGVLPATRGRIDLGDVAIAGEPPHRRARRGLAYVPQGREIFPDLTVRENMLAAARAHGEVRSGAIEEAVDLFPALRDLWSRNGGNLSGGQQQQLAIARALATRPRLLLLDEPTEGIQPSIVDAIERVIAGLRGRITVLLVEQYLDFALRLADAFLVLSRGSVVERGVIQEGTLDPQSRAEAKAALSRHIAI</sequence>
<evidence type="ECO:0000259" key="6">
    <source>
        <dbReference type="PROSITE" id="PS50893"/>
    </source>
</evidence>
<dbReference type="InterPro" id="IPR003593">
    <property type="entry name" value="AAA+_ATPase"/>
</dbReference>
<keyword evidence="4 7" id="KW-0067">ATP-binding</keyword>
<dbReference type="InterPro" id="IPR017780">
    <property type="entry name" value="ABC_transptr_urea_ATP-bd_UrtE"/>
</dbReference>
<dbReference type="SUPFAM" id="SSF52540">
    <property type="entry name" value="P-loop containing nucleoside triphosphate hydrolases"/>
    <property type="match status" value="1"/>
</dbReference>
<dbReference type="InterPro" id="IPR027417">
    <property type="entry name" value="P-loop_NTPase"/>
</dbReference>
<evidence type="ECO:0000313" key="7">
    <source>
        <dbReference type="EMBL" id="GJD96340.1"/>
    </source>
</evidence>
<dbReference type="InterPro" id="IPR003439">
    <property type="entry name" value="ABC_transporter-like_ATP-bd"/>
</dbReference>
<comment type="similarity">
    <text evidence="1">Belongs to the ABC transporter superfamily.</text>
</comment>
<evidence type="ECO:0000313" key="8">
    <source>
        <dbReference type="Proteomes" id="UP001055125"/>
    </source>
</evidence>
<dbReference type="CDD" id="cd03224">
    <property type="entry name" value="ABC_TM1139_LivF_branched"/>
    <property type="match status" value="1"/>
</dbReference>
<proteinExistence type="inferred from homology"/>
<comment type="caution">
    <text evidence="7">The sequence shown here is derived from an EMBL/GenBank/DDBJ whole genome shotgun (WGS) entry which is preliminary data.</text>
</comment>
<keyword evidence="8" id="KW-1185">Reference proteome</keyword>
<dbReference type="RefSeq" id="WP_238245447.1">
    <property type="nucleotide sequence ID" value="NZ_BPQP01000059.1"/>
</dbReference>
<evidence type="ECO:0000256" key="5">
    <source>
        <dbReference type="ARBA" id="ARBA00022970"/>
    </source>
</evidence>